<evidence type="ECO:0000313" key="3">
    <source>
        <dbReference type="EMBL" id="MED6148842.1"/>
    </source>
</evidence>
<feature type="non-terminal residue" evidence="3">
    <location>
        <position position="1"/>
    </location>
</feature>
<accession>A0ABU6TJV3</accession>
<evidence type="ECO:0000313" key="4">
    <source>
        <dbReference type="Proteomes" id="UP001341840"/>
    </source>
</evidence>
<evidence type="ECO:0000256" key="2">
    <source>
        <dbReference type="SAM" id="Phobius"/>
    </source>
</evidence>
<proteinExistence type="predicted"/>
<feature type="transmembrane region" description="Helical" evidence="2">
    <location>
        <begin position="51"/>
        <end position="74"/>
    </location>
</feature>
<keyword evidence="2" id="KW-0472">Membrane</keyword>
<feature type="compositionally biased region" description="Low complexity" evidence="1">
    <location>
        <begin position="32"/>
        <end position="43"/>
    </location>
</feature>
<dbReference type="Proteomes" id="UP001341840">
    <property type="component" value="Unassembled WGS sequence"/>
</dbReference>
<feature type="compositionally biased region" description="Polar residues" evidence="1">
    <location>
        <begin position="20"/>
        <end position="30"/>
    </location>
</feature>
<keyword evidence="2" id="KW-0812">Transmembrane</keyword>
<keyword evidence="4" id="KW-1185">Reference proteome</keyword>
<reference evidence="3 4" key="1">
    <citation type="journal article" date="2023" name="Plants (Basel)">
        <title>Bridging the Gap: Combining Genomics and Transcriptomics Approaches to Understand Stylosanthes scabra, an Orphan Legume from the Brazilian Caatinga.</title>
        <authorList>
            <person name="Ferreira-Neto J.R.C."/>
            <person name="da Silva M.D."/>
            <person name="Binneck E."/>
            <person name="de Melo N.F."/>
            <person name="da Silva R.H."/>
            <person name="de Melo A.L.T.M."/>
            <person name="Pandolfi V."/>
            <person name="Bustamante F.O."/>
            <person name="Brasileiro-Vidal A.C."/>
            <person name="Benko-Iseppon A.M."/>
        </authorList>
    </citation>
    <scope>NUCLEOTIDE SEQUENCE [LARGE SCALE GENOMIC DNA]</scope>
    <source>
        <tissue evidence="3">Leaves</tissue>
    </source>
</reference>
<organism evidence="3 4">
    <name type="scientific">Stylosanthes scabra</name>
    <dbReference type="NCBI Taxonomy" id="79078"/>
    <lineage>
        <taxon>Eukaryota</taxon>
        <taxon>Viridiplantae</taxon>
        <taxon>Streptophyta</taxon>
        <taxon>Embryophyta</taxon>
        <taxon>Tracheophyta</taxon>
        <taxon>Spermatophyta</taxon>
        <taxon>Magnoliopsida</taxon>
        <taxon>eudicotyledons</taxon>
        <taxon>Gunneridae</taxon>
        <taxon>Pentapetalae</taxon>
        <taxon>rosids</taxon>
        <taxon>fabids</taxon>
        <taxon>Fabales</taxon>
        <taxon>Fabaceae</taxon>
        <taxon>Papilionoideae</taxon>
        <taxon>50 kb inversion clade</taxon>
        <taxon>dalbergioids sensu lato</taxon>
        <taxon>Dalbergieae</taxon>
        <taxon>Pterocarpus clade</taxon>
        <taxon>Stylosanthes</taxon>
    </lineage>
</organism>
<name>A0ABU6TJV3_9FABA</name>
<evidence type="ECO:0000256" key="1">
    <source>
        <dbReference type="SAM" id="MobiDB-lite"/>
    </source>
</evidence>
<feature type="region of interest" description="Disordered" evidence="1">
    <location>
        <begin position="18"/>
        <end position="43"/>
    </location>
</feature>
<protein>
    <submittedName>
        <fullName evidence="3">Uncharacterized protein</fullName>
    </submittedName>
</protein>
<sequence>NPSRSTLLQTLLKLTTSSTEPQPLQCNPNLRPSPTSVAPPSTPTSVNPNRAFYLFIAPFFTFGAPSLPLPLLLLPRSFGTPCLSRRQPFDVALLVHRWCLPPSTLQRYRPPLSRHPSVSEAHRVSLLCVSSSRKRVNGGEMRVATLFEL</sequence>
<gene>
    <name evidence="3" type="ORF">PIB30_056865</name>
</gene>
<keyword evidence="2" id="KW-1133">Transmembrane helix</keyword>
<dbReference type="EMBL" id="JASCZI010091080">
    <property type="protein sequence ID" value="MED6148842.1"/>
    <property type="molecule type" value="Genomic_DNA"/>
</dbReference>
<comment type="caution">
    <text evidence="3">The sequence shown here is derived from an EMBL/GenBank/DDBJ whole genome shotgun (WGS) entry which is preliminary data.</text>
</comment>